<dbReference type="Pfam" id="PF05816">
    <property type="entry name" value="TelA"/>
    <property type="match status" value="1"/>
</dbReference>
<dbReference type="InterPro" id="IPR008863">
    <property type="entry name" value="Toxic_anion-R_TelA"/>
</dbReference>
<proteinExistence type="inferred from homology"/>
<evidence type="ECO:0000256" key="2">
    <source>
        <dbReference type="SAM" id="MobiDB-lite"/>
    </source>
</evidence>
<evidence type="ECO:0000313" key="4">
    <source>
        <dbReference type="Proteomes" id="UP000027318"/>
    </source>
</evidence>
<dbReference type="PANTHER" id="PTHR38432">
    <property type="entry name" value="TELA-LIKE PROTEIN SAOUHSC_01408"/>
    <property type="match status" value="1"/>
</dbReference>
<dbReference type="RefSeq" id="WP_239644354.1">
    <property type="nucleotide sequence ID" value="NZ_JMSZ01000021.1"/>
</dbReference>
<evidence type="ECO:0000313" key="3">
    <source>
        <dbReference type="EMBL" id="KDE40008.1"/>
    </source>
</evidence>
<gene>
    <name evidence="3" type="ORF">ADINL_1645</name>
</gene>
<sequence length="361" mass="40225">MSQPLQLPSPEQLAESLAQEQPQPDTDQVAQAAAQFVEQLLAAEAVTQRQQIDRLGLEHQQASSRLTQLLNTPLAELSGQSGNAQDVTQSLEALRSVLKQLKPDARQLESNHWTARLGQLVGQAPVQRYFRRYETAQDKLNQLISGLQAGRDRLTRDAITLSHDQQDMHQALAGLNFAVLLGCSIDDLLVNKIENNELDSESKVFVEDELLFPLRQRVLDLQQQQAICQQGILSVELIIRNNRELVRGVDRALNVTLSALRVAVTVALALTQQKLVLNHIDALNDTTEEMISTTAEALRRQGTAIQQRAATAQLDLQTLEQAFGDMQAALEEVSLYRREALPRLQAQIERMRVLTEQGSSK</sequence>
<evidence type="ECO:0000256" key="1">
    <source>
        <dbReference type="ARBA" id="ARBA00005541"/>
    </source>
</evidence>
<accession>A0A063Y133</accession>
<dbReference type="PANTHER" id="PTHR38432:SF1">
    <property type="entry name" value="TELA-LIKE PROTEIN SAOUHSC_01408"/>
    <property type="match status" value="1"/>
</dbReference>
<comment type="caution">
    <text evidence="3">The sequence shown here is derived from an EMBL/GenBank/DDBJ whole genome shotgun (WGS) entry which is preliminary data.</text>
</comment>
<keyword evidence="4" id="KW-1185">Reference proteome</keyword>
<organism evidence="3 4">
    <name type="scientific">Nitrincola lacisaponensis</name>
    <dbReference type="NCBI Taxonomy" id="267850"/>
    <lineage>
        <taxon>Bacteria</taxon>
        <taxon>Pseudomonadati</taxon>
        <taxon>Pseudomonadota</taxon>
        <taxon>Gammaproteobacteria</taxon>
        <taxon>Oceanospirillales</taxon>
        <taxon>Oceanospirillaceae</taxon>
        <taxon>Nitrincola</taxon>
    </lineage>
</organism>
<protein>
    <recommendedName>
        <fullName evidence="5">Tellurite resistance protein</fullName>
    </recommendedName>
</protein>
<dbReference type="Proteomes" id="UP000027318">
    <property type="component" value="Unassembled WGS sequence"/>
</dbReference>
<dbReference type="PATRIC" id="fig|267850.7.peg.1623"/>
<feature type="region of interest" description="Disordered" evidence="2">
    <location>
        <begin position="1"/>
        <end position="29"/>
    </location>
</feature>
<reference evidence="3 4" key="1">
    <citation type="journal article" date="2005" name="Int. J. Syst. Evol. Microbiol.">
        <title>Nitrincola lacisaponensis gen. nov., sp. nov., a novel alkaliphilic bacterium isolated from an alkaline, saline lake.</title>
        <authorList>
            <person name="Dimitriu P.A."/>
            <person name="Shukla S.K."/>
            <person name="Conradt J."/>
            <person name="Marquez M.C."/>
            <person name="Ventosa A."/>
            <person name="Maglia A."/>
            <person name="Peyton B.M."/>
            <person name="Pinkart H.C."/>
            <person name="Mormile M.R."/>
        </authorList>
    </citation>
    <scope>NUCLEOTIDE SEQUENCE [LARGE SCALE GENOMIC DNA]</scope>
    <source>
        <strain evidence="3 4">4CA</strain>
    </source>
</reference>
<comment type="similarity">
    <text evidence="1">Belongs to the TelA family.</text>
</comment>
<evidence type="ECO:0008006" key="5">
    <source>
        <dbReference type="Google" id="ProtNLM"/>
    </source>
</evidence>
<dbReference type="STRING" id="267850.ADINL_1645"/>
<dbReference type="EMBL" id="JMSZ01000021">
    <property type="protein sequence ID" value="KDE40008.1"/>
    <property type="molecule type" value="Genomic_DNA"/>
</dbReference>
<name>A0A063Y133_9GAMM</name>
<dbReference type="AlphaFoldDB" id="A0A063Y133"/>